<dbReference type="RefSeq" id="WP_344243801.1">
    <property type="nucleotide sequence ID" value="NZ_BAAAHH010000026.1"/>
</dbReference>
<accession>A0ABP4C8R4</accession>
<proteinExistence type="predicted"/>
<keyword evidence="2 7" id="KW-0812">Transmembrane</keyword>
<dbReference type="PANTHER" id="PTHR21016">
    <property type="entry name" value="BETA-AMYLOID BINDING PROTEIN-RELATED"/>
    <property type="match status" value="1"/>
</dbReference>
<keyword evidence="4 7" id="KW-1133">Transmembrane helix</keyword>
<keyword evidence="6" id="KW-0325">Glycoprotein</keyword>
<dbReference type="InterPro" id="IPR050932">
    <property type="entry name" value="TM2D1-3-like"/>
</dbReference>
<dbReference type="Pfam" id="PF05154">
    <property type="entry name" value="TM2"/>
    <property type="match status" value="1"/>
</dbReference>
<gene>
    <name evidence="9" type="ORF">GCM10009550_54210</name>
</gene>
<dbReference type="Proteomes" id="UP001500665">
    <property type="component" value="Unassembled WGS sequence"/>
</dbReference>
<evidence type="ECO:0000256" key="4">
    <source>
        <dbReference type="ARBA" id="ARBA00022989"/>
    </source>
</evidence>
<keyword evidence="10" id="KW-1185">Reference proteome</keyword>
<dbReference type="PANTHER" id="PTHR21016:SF7">
    <property type="entry name" value="TM2 DOMAIN-CONTAINING PROTEIN 3"/>
    <property type="match status" value="1"/>
</dbReference>
<evidence type="ECO:0000256" key="1">
    <source>
        <dbReference type="ARBA" id="ARBA00004141"/>
    </source>
</evidence>
<name>A0ABP4C8R4_9ACTN</name>
<dbReference type="EMBL" id="BAAAHH010000026">
    <property type="protein sequence ID" value="GAA0961527.1"/>
    <property type="molecule type" value="Genomic_DNA"/>
</dbReference>
<protein>
    <recommendedName>
        <fullName evidence="8">TM2 domain-containing protein</fullName>
    </recommendedName>
</protein>
<dbReference type="InterPro" id="IPR007829">
    <property type="entry name" value="TM2"/>
</dbReference>
<evidence type="ECO:0000256" key="5">
    <source>
        <dbReference type="ARBA" id="ARBA00023136"/>
    </source>
</evidence>
<evidence type="ECO:0000259" key="8">
    <source>
        <dbReference type="Pfam" id="PF05154"/>
    </source>
</evidence>
<comment type="subcellular location">
    <subcellularLocation>
        <location evidence="1">Membrane</location>
        <topology evidence="1">Multi-pass membrane protein</topology>
    </subcellularLocation>
</comment>
<evidence type="ECO:0000256" key="7">
    <source>
        <dbReference type="SAM" id="Phobius"/>
    </source>
</evidence>
<comment type="caution">
    <text evidence="9">The sequence shown here is derived from an EMBL/GenBank/DDBJ whole genome shotgun (WGS) entry which is preliminary data.</text>
</comment>
<sequence>MPRSRSTAALLCFFLGVLGVHRFYVGKTGTGLLQLCTCGGAGVWALIDFIVILTGGFRDKEERPLV</sequence>
<feature type="transmembrane region" description="Helical" evidence="7">
    <location>
        <begin position="32"/>
        <end position="53"/>
    </location>
</feature>
<keyword evidence="3" id="KW-0732">Signal</keyword>
<organism evidence="9 10">
    <name type="scientific">Actinocorallia libanotica</name>
    <dbReference type="NCBI Taxonomy" id="46162"/>
    <lineage>
        <taxon>Bacteria</taxon>
        <taxon>Bacillati</taxon>
        <taxon>Actinomycetota</taxon>
        <taxon>Actinomycetes</taxon>
        <taxon>Streptosporangiales</taxon>
        <taxon>Thermomonosporaceae</taxon>
        <taxon>Actinocorallia</taxon>
    </lineage>
</organism>
<reference evidence="10" key="1">
    <citation type="journal article" date="2019" name="Int. J. Syst. Evol. Microbiol.">
        <title>The Global Catalogue of Microorganisms (GCM) 10K type strain sequencing project: providing services to taxonomists for standard genome sequencing and annotation.</title>
        <authorList>
            <consortium name="The Broad Institute Genomics Platform"/>
            <consortium name="The Broad Institute Genome Sequencing Center for Infectious Disease"/>
            <person name="Wu L."/>
            <person name="Ma J."/>
        </authorList>
    </citation>
    <scope>NUCLEOTIDE SEQUENCE [LARGE SCALE GENOMIC DNA]</scope>
    <source>
        <strain evidence="10">JCM 10696</strain>
    </source>
</reference>
<evidence type="ECO:0000256" key="3">
    <source>
        <dbReference type="ARBA" id="ARBA00022729"/>
    </source>
</evidence>
<feature type="domain" description="TM2" evidence="8">
    <location>
        <begin position="2"/>
        <end position="50"/>
    </location>
</feature>
<evidence type="ECO:0000256" key="2">
    <source>
        <dbReference type="ARBA" id="ARBA00022692"/>
    </source>
</evidence>
<evidence type="ECO:0000313" key="9">
    <source>
        <dbReference type="EMBL" id="GAA0961527.1"/>
    </source>
</evidence>
<evidence type="ECO:0000256" key="6">
    <source>
        <dbReference type="ARBA" id="ARBA00023180"/>
    </source>
</evidence>
<keyword evidence="5 7" id="KW-0472">Membrane</keyword>
<evidence type="ECO:0000313" key="10">
    <source>
        <dbReference type="Proteomes" id="UP001500665"/>
    </source>
</evidence>